<dbReference type="EMBL" id="RSAS01000940">
    <property type="protein sequence ID" value="RRR65548.1"/>
    <property type="molecule type" value="Genomic_DNA"/>
</dbReference>
<dbReference type="PANTHER" id="PTHR43685:SF2">
    <property type="entry name" value="GLYCOSYLTRANSFERASE 2-LIKE DOMAIN-CONTAINING PROTEIN"/>
    <property type="match status" value="1"/>
</dbReference>
<comment type="caution">
    <text evidence="2">The sequence shown here is derived from an EMBL/GenBank/DDBJ whole genome shotgun (WGS) entry which is preliminary data.</text>
</comment>
<evidence type="ECO:0000313" key="3">
    <source>
        <dbReference type="Proteomes" id="UP000280307"/>
    </source>
</evidence>
<evidence type="ECO:0000313" key="2">
    <source>
        <dbReference type="EMBL" id="RRR65548.1"/>
    </source>
</evidence>
<keyword evidence="2" id="KW-0808">Transferase</keyword>
<dbReference type="SUPFAM" id="SSF53448">
    <property type="entry name" value="Nucleotide-diphospho-sugar transferases"/>
    <property type="match status" value="1"/>
</dbReference>
<gene>
    <name evidence="2" type="ORF">EI684_22825</name>
</gene>
<dbReference type="Pfam" id="PF00535">
    <property type="entry name" value="Glycos_transf_2"/>
    <property type="match status" value="1"/>
</dbReference>
<name>A0A426TQK0_9CHLR</name>
<dbReference type="Proteomes" id="UP000280307">
    <property type="component" value="Unassembled WGS sequence"/>
</dbReference>
<dbReference type="InterPro" id="IPR029044">
    <property type="entry name" value="Nucleotide-diphossugar_trans"/>
</dbReference>
<dbReference type="Gene3D" id="3.90.550.10">
    <property type="entry name" value="Spore Coat Polysaccharide Biosynthesis Protein SpsA, Chain A"/>
    <property type="match status" value="1"/>
</dbReference>
<dbReference type="InterPro" id="IPR001173">
    <property type="entry name" value="Glyco_trans_2-like"/>
</dbReference>
<reference evidence="2 3" key="1">
    <citation type="submission" date="2018-12" db="EMBL/GenBank/DDBJ databases">
        <title>Genome Sequence of Candidatus Viridilinea halotolerans isolated from saline sulfide-rich spring.</title>
        <authorList>
            <person name="Grouzdev D.S."/>
            <person name="Burganskaya E.I."/>
            <person name="Krutkina M.S."/>
            <person name="Sukhacheva M.V."/>
            <person name="Gorlenko V.M."/>
        </authorList>
    </citation>
    <scope>NUCLEOTIDE SEQUENCE [LARGE SCALE GENOMIC DNA]</scope>
    <source>
        <strain evidence="2">Chok-6</strain>
    </source>
</reference>
<evidence type="ECO:0000259" key="1">
    <source>
        <dbReference type="Pfam" id="PF00535"/>
    </source>
</evidence>
<dbReference type="InterPro" id="IPR050834">
    <property type="entry name" value="Glycosyltransf_2"/>
</dbReference>
<proteinExistence type="predicted"/>
<dbReference type="AlphaFoldDB" id="A0A426TQK0"/>
<dbReference type="GO" id="GO:0016740">
    <property type="term" value="F:transferase activity"/>
    <property type="evidence" value="ECO:0007669"/>
    <property type="project" value="UniProtKB-KW"/>
</dbReference>
<protein>
    <submittedName>
        <fullName evidence="2">Glycosyltransferase</fullName>
    </submittedName>
</protein>
<accession>A0A426TQK0</accession>
<sequence length="321" mass="35774">MENPSLPSVDVVMATRNRADLVPVAVNSLLASTGVALTIWIVDQSNNDETERVVQALASQDARVRYQHSATPGLSISQNIGSSLGTAPYILYTDDDCRADPGWAAAMVDVLRDEAIWAVFGRIHEDEVTPPTQATPAEAIPGVRLAVKMSTTPVLYHRNRFNLGFGHGASMGLRREVWQRVGGFDEALGAGGPLRSWNDRDIGYRILSLGGQIAYVPQALVYHRQWRDWPAVQRTFRNYGIGAGATAMKYLRYGDLGGFVLLFEWLLSQGVRQILAGVIKWRSWQKTAIGLQQLVMPWYGMWLGWRVPLSREHRVYLVGKR</sequence>
<dbReference type="PANTHER" id="PTHR43685">
    <property type="entry name" value="GLYCOSYLTRANSFERASE"/>
    <property type="match status" value="1"/>
</dbReference>
<feature type="domain" description="Glycosyltransferase 2-like" evidence="1">
    <location>
        <begin position="11"/>
        <end position="179"/>
    </location>
</feature>
<organism evidence="2 3">
    <name type="scientific">Candidatus Viridilinea halotolerans</name>
    <dbReference type="NCBI Taxonomy" id="2491704"/>
    <lineage>
        <taxon>Bacteria</taxon>
        <taxon>Bacillati</taxon>
        <taxon>Chloroflexota</taxon>
        <taxon>Chloroflexia</taxon>
        <taxon>Chloroflexales</taxon>
        <taxon>Chloroflexineae</taxon>
        <taxon>Oscillochloridaceae</taxon>
        <taxon>Candidatus Viridilinea</taxon>
    </lineage>
</organism>